<keyword evidence="3" id="KW-1185">Reference proteome</keyword>
<accession>E5ABB7</accession>
<feature type="chain" id="PRO_5005673804" evidence="1">
    <location>
        <begin position="19"/>
        <end position="75"/>
    </location>
</feature>
<evidence type="ECO:0000256" key="1">
    <source>
        <dbReference type="SAM" id="SignalP"/>
    </source>
</evidence>
<gene>
    <name evidence="2" type="ORF">LEMA_P020880.1</name>
</gene>
<reference evidence="3" key="1">
    <citation type="journal article" date="2011" name="Nat. Commun.">
        <title>Effector diversification within compartments of the Leptosphaeria maculans genome affected by Repeat-Induced Point mutations.</title>
        <authorList>
            <person name="Rouxel T."/>
            <person name="Grandaubert J."/>
            <person name="Hane J.K."/>
            <person name="Hoede C."/>
            <person name="van de Wouw A.P."/>
            <person name="Couloux A."/>
            <person name="Dominguez V."/>
            <person name="Anthouard V."/>
            <person name="Bally P."/>
            <person name="Bourras S."/>
            <person name="Cozijnsen A.J."/>
            <person name="Ciuffetti L.M."/>
            <person name="Degrave A."/>
            <person name="Dilmaghani A."/>
            <person name="Duret L."/>
            <person name="Fudal I."/>
            <person name="Goodwin S.B."/>
            <person name="Gout L."/>
            <person name="Glaser N."/>
            <person name="Linglin J."/>
            <person name="Kema G.H.J."/>
            <person name="Lapalu N."/>
            <person name="Lawrence C.B."/>
            <person name="May K."/>
            <person name="Meyer M."/>
            <person name="Ollivier B."/>
            <person name="Poulain J."/>
            <person name="Schoch C.L."/>
            <person name="Simon A."/>
            <person name="Spatafora J.W."/>
            <person name="Stachowiak A."/>
            <person name="Turgeon B.G."/>
            <person name="Tyler B.M."/>
            <person name="Vincent D."/>
            <person name="Weissenbach J."/>
            <person name="Amselem J."/>
            <person name="Quesneville H."/>
            <person name="Oliver R.P."/>
            <person name="Wincker P."/>
            <person name="Balesdent M.-H."/>
            <person name="Howlett B.J."/>
        </authorList>
    </citation>
    <scope>NUCLEOTIDE SEQUENCE [LARGE SCALE GENOMIC DNA]</scope>
    <source>
        <strain evidence="3">JN3 / isolate v23.1.3 / race Av1-4-5-6-7-8</strain>
    </source>
</reference>
<dbReference type="InParanoid" id="E5ABB7"/>
<dbReference type="HOGENOM" id="CLU_2671525_0_0_1"/>
<evidence type="ECO:0000313" key="2">
    <source>
        <dbReference type="EMBL" id="CBY00958.1"/>
    </source>
</evidence>
<protein>
    <submittedName>
        <fullName evidence="2">Predicted protein</fullName>
    </submittedName>
</protein>
<organism evidence="3">
    <name type="scientific">Leptosphaeria maculans (strain JN3 / isolate v23.1.3 / race Av1-4-5-6-7-8)</name>
    <name type="common">Blackleg fungus</name>
    <name type="synonym">Phoma lingam</name>
    <dbReference type="NCBI Taxonomy" id="985895"/>
    <lineage>
        <taxon>Eukaryota</taxon>
        <taxon>Fungi</taxon>
        <taxon>Dikarya</taxon>
        <taxon>Ascomycota</taxon>
        <taxon>Pezizomycotina</taxon>
        <taxon>Dothideomycetes</taxon>
        <taxon>Pleosporomycetidae</taxon>
        <taxon>Pleosporales</taxon>
        <taxon>Pleosporineae</taxon>
        <taxon>Leptosphaeriaceae</taxon>
        <taxon>Plenodomus</taxon>
        <taxon>Plenodomus lingam/Leptosphaeria maculans species complex</taxon>
    </lineage>
</organism>
<dbReference type="VEuPathDB" id="FungiDB:LEMA_P020880.1"/>
<name>E5ABB7_LEPMJ</name>
<dbReference type="PROSITE" id="PS51257">
    <property type="entry name" value="PROKAR_LIPOPROTEIN"/>
    <property type="match status" value="1"/>
</dbReference>
<dbReference type="EMBL" id="FP929138">
    <property type="protein sequence ID" value="CBY00958.1"/>
    <property type="molecule type" value="Genomic_DNA"/>
</dbReference>
<dbReference type="AlphaFoldDB" id="E5ABB7"/>
<dbReference type="Proteomes" id="UP000002668">
    <property type="component" value="Genome"/>
</dbReference>
<sequence>MKPATSFILLFLSSACTASNSQCKVSSNSPGECVHTTTTKGYVAVQTSVCFDDRPCKGNGHGCDFVSPNLKAICY</sequence>
<proteinExistence type="predicted"/>
<keyword evidence="1" id="KW-0732">Signal</keyword>
<evidence type="ECO:0000313" key="3">
    <source>
        <dbReference type="Proteomes" id="UP000002668"/>
    </source>
</evidence>
<feature type="signal peptide" evidence="1">
    <location>
        <begin position="1"/>
        <end position="18"/>
    </location>
</feature>